<dbReference type="InterPro" id="IPR000683">
    <property type="entry name" value="Gfo/Idh/MocA-like_OxRdtase_N"/>
</dbReference>
<protein>
    <submittedName>
        <fullName evidence="3">Gfo/Idh/MocA family oxidoreductase</fullName>
    </submittedName>
</protein>
<proteinExistence type="predicted"/>
<keyword evidence="4" id="KW-1185">Reference proteome</keyword>
<dbReference type="Gene3D" id="3.40.50.720">
    <property type="entry name" value="NAD(P)-binding Rossmann-like Domain"/>
    <property type="match status" value="1"/>
</dbReference>
<dbReference type="Proteomes" id="UP000558284">
    <property type="component" value="Unassembled WGS sequence"/>
</dbReference>
<dbReference type="Pfam" id="PF22725">
    <property type="entry name" value="GFO_IDH_MocA_C3"/>
    <property type="match status" value="1"/>
</dbReference>
<evidence type="ECO:0000259" key="2">
    <source>
        <dbReference type="Pfam" id="PF22725"/>
    </source>
</evidence>
<dbReference type="SUPFAM" id="SSF55347">
    <property type="entry name" value="Glyceraldehyde-3-phosphate dehydrogenase-like, C-terminal domain"/>
    <property type="match status" value="1"/>
</dbReference>
<dbReference type="PANTHER" id="PTHR43708:SF3">
    <property type="entry name" value="OXIDOREDUCTASE"/>
    <property type="match status" value="1"/>
</dbReference>
<dbReference type="AlphaFoldDB" id="A0A838BFL8"/>
<dbReference type="SUPFAM" id="SSF51735">
    <property type="entry name" value="NAD(P)-binding Rossmann-fold domains"/>
    <property type="match status" value="1"/>
</dbReference>
<feature type="domain" description="Gfo/Idh/MocA-like oxidoreductase N-terminal" evidence="1">
    <location>
        <begin position="14"/>
        <end position="143"/>
    </location>
</feature>
<evidence type="ECO:0000313" key="3">
    <source>
        <dbReference type="EMBL" id="MBA1144681.1"/>
    </source>
</evidence>
<dbReference type="PANTHER" id="PTHR43708">
    <property type="entry name" value="CONSERVED EXPRESSED OXIDOREDUCTASE (EUROFUNG)"/>
    <property type="match status" value="1"/>
</dbReference>
<dbReference type="GO" id="GO:0000166">
    <property type="term" value="F:nucleotide binding"/>
    <property type="evidence" value="ECO:0007669"/>
    <property type="project" value="InterPro"/>
</dbReference>
<evidence type="ECO:0000259" key="1">
    <source>
        <dbReference type="Pfam" id="PF01408"/>
    </source>
</evidence>
<dbReference type="Gene3D" id="3.30.360.10">
    <property type="entry name" value="Dihydrodipicolinate Reductase, domain 2"/>
    <property type="match status" value="1"/>
</dbReference>
<feature type="domain" description="GFO/IDH/MocA-like oxidoreductase" evidence="2">
    <location>
        <begin position="152"/>
        <end position="283"/>
    </location>
</feature>
<organism evidence="3 4">
    <name type="scientific">Mesorhizobium neociceri</name>
    <dbReference type="NCBI Taxonomy" id="1307853"/>
    <lineage>
        <taxon>Bacteria</taxon>
        <taxon>Pseudomonadati</taxon>
        <taxon>Pseudomonadota</taxon>
        <taxon>Alphaproteobacteria</taxon>
        <taxon>Hyphomicrobiales</taxon>
        <taxon>Phyllobacteriaceae</taxon>
        <taxon>Mesorhizobium</taxon>
    </lineage>
</organism>
<dbReference type="InterPro" id="IPR036291">
    <property type="entry name" value="NAD(P)-bd_dom_sf"/>
</dbReference>
<reference evidence="3 4" key="1">
    <citation type="submission" date="2020-07" db="EMBL/GenBank/DDBJ databases">
        <title>Definition of the novel symbiovar canariense within Mesorhizobium novociceri, a new species of genus Mesorhizobium nodulating Cicer canariense in the Caldera de Taburiente National Park (La Palma, Canary Islands).</title>
        <authorList>
            <person name="Leon-Barrios M."/>
            <person name="Perez-Yepez J."/>
            <person name="Flores-Felix J.D."/>
            <person name="Ramirez-Baena M.H."/>
            <person name="Pulido-Suarez L."/>
            <person name="Igual J.M."/>
            <person name="Velazquez E."/>
            <person name="Peix A."/>
        </authorList>
    </citation>
    <scope>NUCLEOTIDE SEQUENCE [LARGE SCALE GENOMIC DNA]</scope>
    <source>
        <strain evidence="3 4">CCANP35</strain>
    </source>
</reference>
<dbReference type="RefSeq" id="WP_181061614.1">
    <property type="nucleotide sequence ID" value="NZ_JACDTY010000026.1"/>
</dbReference>
<evidence type="ECO:0000313" key="4">
    <source>
        <dbReference type="Proteomes" id="UP000558284"/>
    </source>
</evidence>
<accession>A0A838BFL8</accession>
<name>A0A838BFL8_9HYPH</name>
<dbReference type="InterPro" id="IPR051317">
    <property type="entry name" value="Gfo/Idh/MocA_oxidoreduct"/>
</dbReference>
<dbReference type="EMBL" id="JACDTY010000026">
    <property type="protein sequence ID" value="MBA1144681.1"/>
    <property type="molecule type" value="Genomic_DNA"/>
</dbReference>
<comment type="caution">
    <text evidence="3">The sequence shown here is derived from an EMBL/GenBank/DDBJ whole genome shotgun (WGS) entry which is preliminary data.</text>
</comment>
<sequence>MSLLTSDIPRKRRFRAGMVGGGRGAFFAGIHRAALRLANRFDLVAGAFSSDPQTCLEAGEALGISAQRNYLNFRDMASAEAARDDPIDVAIVVTPNHLHFEPCKLFLEAGIPVICDKPLVNSSDEARELQRLAEANDTFFAVTYTYTGYPMVRDARARIRAGEIGQIRFMYVEYLLEWLAGDSSKLGKGAVWRGDPSKAGPTGALGDVGTHAFNILEFLSGQRCTALSATLMQTVASFGLDDTDVVQMEFDGGANGLLWAALAAPGHRNGLRFKIVGTKATIEWQQEAPETLHVSRLGEADLIYRRGQRDLTAEAAISVSLPAGNPEAYLEALAVLYCDYATALEGGRNWREALSVPLADLNEGLRGVLLSEVSVRSSSLRSWVPFPVS</sequence>
<gene>
    <name evidence="3" type="ORF">H0241_31240</name>
</gene>
<dbReference type="Pfam" id="PF01408">
    <property type="entry name" value="GFO_IDH_MocA"/>
    <property type="match status" value="1"/>
</dbReference>
<dbReference type="InterPro" id="IPR055170">
    <property type="entry name" value="GFO_IDH_MocA-like_dom"/>
</dbReference>